<comment type="caution">
    <text evidence="1">The sequence shown here is derived from an EMBL/GenBank/DDBJ whole genome shotgun (WGS) entry which is preliminary data.</text>
</comment>
<name>A0ACB8F7A4_9SAUR</name>
<evidence type="ECO:0000313" key="2">
    <source>
        <dbReference type="Proteomes" id="UP000827872"/>
    </source>
</evidence>
<gene>
    <name evidence="1" type="primary">CDK5RAP1</name>
    <name evidence="1" type="ORF">K3G42_030341</name>
</gene>
<organism evidence="1 2">
    <name type="scientific">Sphaerodactylus townsendi</name>
    <dbReference type="NCBI Taxonomy" id="933632"/>
    <lineage>
        <taxon>Eukaryota</taxon>
        <taxon>Metazoa</taxon>
        <taxon>Chordata</taxon>
        <taxon>Craniata</taxon>
        <taxon>Vertebrata</taxon>
        <taxon>Euteleostomi</taxon>
        <taxon>Lepidosauria</taxon>
        <taxon>Squamata</taxon>
        <taxon>Bifurcata</taxon>
        <taxon>Gekkota</taxon>
        <taxon>Sphaerodactylidae</taxon>
        <taxon>Sphaerodactylus</taxon>
    </lineage>
</organism>
<protein>
    <submittedName>
        <fullName evidence="1">CDK5 regulatory subunit associated protein 1</fullName>
    </submittedName>
</protein>
<sequence length="258" mass="28930">MRIRFTSPHPKDFPDEVFHLMRERLNLCKQIHLPAQSGSTGVLEAMRRGYSREAYLELVHHIRDCLPGVSLSSDFIAGFSGETEDDHQQTVSLLRQVRYNGAFIFAYSMRQKTRAFHRLQDDVPQEVKLQRVKELMAVFREEAAQANAAAAVGRAQVVLVEGPSRRSPLDLCGRNDGNIKVIFPDVEMDDGSGLGATVKAKPGDYVLVKSHSCSWIPDHLFVPLRLSSDLLCELPDAEGPPPPSNQPERIRSFLLRLS</sequence>
<keyword evidence="2" id="KW-1185">Reference proteome</keyword>
<dbReference type="Proteomes" id="UP000827872">
    <property type="component" value="Linkage Group LG05"/>
</dbReference>
<reference evidence="1" key="1">
    <citation type="submission" date="2021-08" db="EMBL/GenBank/DDBJ databases">
        <title>The first chromosome-level gecko genome reveals the dynamic sex chromosomes of Neotropical dwarf geckos (Sphaerodactylidae: Sphaerodactylus).</title>
        <authorList>
            <person name="Pinto B.J."/>
            <person name="Keating S.E."/>
            <person name="Gamble T."/>
        </authorList>
    </citation>
    <scope>NUCLEOTIDE SEQUENCE</scope>
    <source>
        <strain evidence="1">TG3544</strain>
    </source>
</reference>
<proteinExistence type="predicted"/>
<accession>A0ACB8F7A4</accession>
<evidence type="ECO:0000313" key="1">
    <source>
        <dbReference type="EMBL" id="KAH8001017.1"/>
    </source>
</evidence>
<dbReference type="EMBL" id="CM037618">
    <property type="protein sequence ID" value="KAH8001017.1"/>
    <property type="molecule type" value="Genomic_DNA"/>
</dbReference>